<feature type="domain" description="NADH:quinone oxidoreductase/Mrp antiporter transmembrane" evidence="12">
    <location>
        <begin position="124"/>
        <end position="413"/>
    </location>
</feature>
<feature type="transmembrane region" description="Helical" evidence="11">
    <location>
        <begin position="157"/>
        <end position="180"/>
    </location>
</feature>
<keyword evidence="2" id="KW-0813">Transport</keyword>
<evidence type="ECO:0000256" key="8">
    <source>
        <dbReference type="ARBA" id="ARBA00023136"/>
    </source>
</evidence>
<feature type="transmembrane region" description="Helical" evidence="11">
    <location>
        <begin position="318"/>
        <end position="342"/>
    </location>
</feature>
<feature type="transmembrane region" description="Helical" evidence="11">
    <location>
        <begin position="265"/>
        <end position="282"/>
    </location>
</feature>
<evidence type="ECO:0000256" key="6">
    <source>
        <dbReference type="ARBA" id="ARBA00022989"/>
    </source>
</evidence>
<keyword evidence="4" id="KW-1003">Cell membrane</keyword>
<dbReference type="PANTHER" id="PTHR43373">
    <property type="entry name" value="NA(+)/H(+) ANTIPORTER SUBUNIT"/>
    <property type="match status" value="1"/>
</dbReference>
<evidence type="ECO:0000256" key="10">
    <source>
        <dbReference type="SAM" id="MobiDB-lite"/>
    </source>
</evidence>
<feature type="transmembrane region" description="Helical" evidence="11">
    <location>
        <begin position="673"/>
        <end position="693"/>
    </location>
</feature>
<evidence type="ECO:0000256" key="7">
    <source>
        <dbReference type="ARBA" id="ARBA00023065"/>
    </source>
</evidence>
<feature type="region of interest" description="Disordered" evidence="10">
    <location>
        <begin position="907"/>
        <end position="933"/>
    </location>
</feature>
<keyword evidence="18" id="KW-1185">Reference proteome</keyword>
<feature type="transmembrane region" description="Helical" evidence="11">
    <location>
        <begin position="200"/>
        <end position="218"/>
    </location>
</feature>
<dbReference type="InterPro" id="IPR050616">
    <property type="entry name" value="CPA3_Na-H_Antiporter_A"/>
</dbReference>
<evidence type="ECO:0000256" key="4">
    <source>
        <dbReference type="ARBA" id="ARBA00022475"/>
    </source>
</evidence>
<dbReference type="Pfam" id="PF00662">
    <property type="entry name" value="Proton_antipo_N"/>
    <property type="match status" value="1"/>
</dbReference>
<evidence type="ECO:0000259" key="14">
    <source>
        <dbReference type="Pfam" id="PF04039"/>
    </source>
</evidence>
<evidence type="ECO:0000313" key="17">
    <source>
        <dbReference type="EMBL" id="MBP2437697.1"/>
    </source>
</evidence>
<dbReference type="EMBL" id="JAGIOL010000001">
    <property type="protein sequence ID" value="MBP2437697.1"/>
    <property type="molecule type" value="Genomic_DNA"/>
</dbReference>
<feature type="transmembrane region" description="Helical" evidence="11">
    <location>
        <begin position="643"/>
        <end position="661"/>
    </location>
</feature>
<accession>A0ABS4ZK80</accession>
<dbReference type="PANTHER" id="PTHR43373:SF1">
    <property type="entry name" value="NA(+)_H(+) ANTIPORTER SUBUNIT A"/>
    <property type="match status" value="1"/>
</dbReference>
<evidence type="ECO:0000256" key="2">
    <source>
        <dbReference type="ARBA" id="ARBA00022448"/>
    </source>
</evidence>
<dbReference type="Pfam" id="PF20501">
    <property type="entry name" value="MbhE"/>
    <property type="match status" value="1"/>
</dbReference>
<dbReference type="InterPro" id="IPR001750">
    <property type="entry name" value="ND/Mrp_TM"/>
</dbReference>
<evidence type="ECO:0000256" key="5">
    <source>
        <dbReference type="ARBA" id="ARBA00022692"/>
    </source>
</evidence>
<keyword evidence="8 11" id="KW-0472">Membrane</keyword>
<feature type="domain" description="MrpA C-terminal/MbhD" evidence="15">
    <location>
        <begin position="597"/>
        <end position="661"/>
    </location>
</feature>
<feature type="transmembrane region" description="Helical" evidence="11">
    <location>
        <begin position="442"/>
        <end position="465"/>
    </location>
</feature>
<proteinExistence type="predicted"/>
<dbReference type="InterPro" id="IPR046806">
    <property type="entry name" value="MrpA_C/MbhE"/>
</dbReference>
<feature type="transmembrane region" description="Helical" evidence="11">
    <location>
        <begin position="838"/>
        <end position="858"/>
    </location>
</feature>
<dbReference type="InterPro" id="IPR007182">
    <property type="entry name" value="MnhB"/>
</dbReference>
<dbReference type="Pfam" id="PF00361">
    <property type="entry name" value="Proton_antipo_M"/>
    <property type="match status" value="1"/>
</dbReference>
<keyword evidence="5 9" id="KW-0812">Transmembrane</keyword>
<gene>
    <name evidence="17" type="ORF">JOF34_002283</name>
</gene>
<keyword evidence="6 11" id="KW-1133">Transmembrane helix</keyword>
<comment type="caution">
    <text evidence="17">The sequence shown here is derived from an EMBL/GenBank/DDBJ whole genome shotgun (WGS) entry which is preliminary data.</text>
</comment>
<feature type="compositionally biased region" description="Polar residues" evidence="10">
    <location>
        <begin position="923"/>
        <end position="933"/>
    </location>
</feature>
<feature type="domain" description="MrpA C-terminal/MbhE" evidence="16">
    <location>
        <begin position="671"/>
        <end position="751"/>
    </location>
</feature>
<feature type="transmembrane region" description="Helical" evidence="11">
    <location>
        <begin position="363"/>
        <end position="386"/>
    </location>
</feature>
<evidence type="ECO:0000256" key="9">
    <source>
        <dbReference type="RuleBase" id="RU000320"/>
    </source>
</evidence>
<feature type="transmembrane region" description="Helical" evidence="11">
    <location>
        <begin position="736"/>
        <end position="755"/>
    </location>
</feature>
<feature type="domain" description="NADH-Ubiquinone oxidoreductase (complex I) chain 5 N-terminal" evidence="13">
    <location>
        <begin position="61"/>
        <end position="100"/>
    </location>
</feature>
<feature type="transmembrane region" description="Helical" evidence="11">
    <location>
        <begin position="590"/>
        <end position="607"/>
    </location>
</feature>
<evidence type="ECO:0000256" key="11">
    <source>
        <dbReference type="SAM" id="Phobius"/>
    </source>
</evidence>
<feature type="transmembrane region" description="Helical" evidence="11">
    <location>
        <begin position="114"/>
        <end position="145"/>
    </location>
</feature>
<dbReference type="InterPro" id="IPR025383">
    <property type="entry name" value="MrpA_C/MbhD"/>
</dbReference>
<feature type="transmembrane region" description="Helical" evidence="11">
    <location>
        <begin position="776"/>
        <end position="799"/>
    </location>
</feature>
<evidence type="ECO:0000259" key="15">
    <source>
        <dbReference type="Pfam" id="PF13244"/>
    </source>
</evidence>
<dbReference type="Pfam" id="PF13244">
    <property type="entry name" value="MbhD"/>
    <property type="match status" value="1"/>
</dbReference>
<feature type="transmembrane region" description="Helical" evidence="11">
    <location>
        <begin position="485"/>
        <end position="511"/>
    </location>
</feature>
<comment type="subcellular location">
    <subcellularLocation>
        <location evidence="1">Cell membrane</location>
        <topology evidence="1">Multi-pass membrane protein</topology>
    </subcellularLocation>
    <subcellularLocation>
        <location evidence="9">Membrane</location>
        <topology evidence="9">Multi-pass membrane protein</topology>
    </subcellularLocation>
</comment>
<feature type="transmembrane region" description="Helical" evidence="11">
    <location>
        <begin position="294"/>
        <end position="312"/>
    </location>
</feature>
<feature type="transmembrane region" description="Helical" evidence="11">
    <location>
        <begin position="28"/>
        <end position="49"/>
    </location>
</feature>
<dbReference type="PRINTS" id="PR01434">
    <property type="entry name" value="NADHDHGNASE5"/>
</dbReference>
<keyword evidence="3" id="KW-0050">Antiport</keyword>
<feature type="transmembrane region" description="Helical" evidence="11">
    <location>
        <begin position="870"/>
        <end position="897"/>
    </location>
</feature>
<evidence type="ECO:0000259" key="16">
    <source>
        <dbReference type="Pfam" id="PF20501"/>
    </source>
</evidence>
<dbReference type="RefSeq" id="WP_165133283.1">
    <property type="nucleotide sequence ID" value="NZ_CP049253.1"/>
</dbReference>
<feature type="transmembrane region" description="Helical" evidence="11">
    <location>
        <begin position="230"/>
        <end position="253"/>
    </location>
</feature>
<evidence type="ECO:0000256" key="3">
    <source>
        <dbReference type="ARBA" id="ARBA00022449"/>
    </source>
</evidence>
<feature type="domain" description="Na+/H+ antiporter MnhB subunit-related protein" evidence="14">
    <location>
        <begin position="780"/>
        <end position="894"/>
    </location>
</feature>
<evidence type="ECO:0000313" key="18">
    <source>
        <dbReference type="Proteomes" id="UP001519362"/>
    </source>
</evidence>
<dbReference type="Proteomes" id="UP001519362">
    <property type="component" value="Unassembled WGS sequence"/>
</dbReference>
<evidence type="ECO:0000259" key="13">
    <source>
        <dbReference type="Pfam" id="PF00662"/>
    </source>
</evidence>
<feature type="transmembrane region" description="Helical" evidence="11">
    <location>
        <begin position="805"/>
        <end position="826"/>
    </location>
</feature>
<protein>
    <submittedName>
        <fullName evidence="17">Multicomponent Na+:H+ antiporter subunit A</fullName>
    </submittedName>
</protein>
<keyword evidence="7" id="KW-0406">Ion transport</keyword>
<dbReference type="InterPro" id="IPR001516">
    <property type="entry name" value="Proton_antipo_N"/>
</dbReference>
<feature type="transmembrane region" description="Helical" evidence="11">
    <location>
        <begin position="398"/>
        <end position="421"/>
    </location>
</feature>
<name>A0ABS4ZK80_9MICO</name>
<organism evidence="17 18">
    <name type="scientific">Microbacterium amylolyticum</name>
    <dbReference type="NCBI Taxonomy" id="936337"/>
    <lineage>
        <taxon>Bacteria</taxon>
        <taxon>Bacillati</taxon>
        <taxon>Actinomycetota</taxon>
        <taxon>Actinomycetes</taxon>
        <taxon>Micrococcales</taxon>
        <taxon>Microbacteriaceae</taxon>
        <taxon>Microbacterium</taxon>
    </lineage>
</organism>
<dbReference type="Pfam" id="PF04039">
    <property type="entry name" value="MnhB"/>
    <property type="match status" value="1"/>
</dbReference>
<feature type="transmembrane region" description="Helical" evidence="11">
    <location>
        <begin position="614"/>
        <end position="631"/>
    </location>
</feature>
<evidence type="ECO:0000259" key="12">
    <source>
        <dbReference type="Pfam" id="PF00361"/>
    </source>
</evidence>
<evidence type="ECO:0000256" key="1">
    <source>
        <dbReference type="ARBA" id="ARBA00004651"/>
    </source>
</evidence>
<dbReference type="NCBIfam" id="NF009290">
    <property type="entry name" value="PRK12650.1"/>
    <property type="match status" value="1"/>
</dbReference>
<feature type="transmembrane region" description="Helical" evidence="11">
    <location>
        <begin position="559"/>
        <end position="578"/>
    </location>
</feature>
<feature type="transmembrane region" description="Helical" evidence="11">
    <location>
        <begin position="70"/>
        <end position="94"/>
    </location>
</feature>
<sequence>MLFACVAAVVLLCAAAPALTRFAGRNAGWILAAALLAVAGALLATTGFAPDSAVEQHVPWIPSLDIGLTLRLDALSLVFSMLVLVIGAGILAYSARYLSAAGTHGSFYTLMTTFAAAMLLLVLSNDIVVLFVAWEATTLCSFFLIARSGEHAREPAIRTLLVTAAGGLSLLGAVAVMVVGSGTTLISDILVSPMWTEQPGYATAAAVLLAGAAFTKSAQFPFQAWLPDSMVAITPVSGYLHAAAMVKAGIYLLLRFSPPLAGDTLWSTLLITAGLITALLGASAALKRYDLKELLAYSTISQLGLLVVMIGVGTPAALTAAVVHTVGHALFKSSLFMFVGVIDHEAGTRDIRKLRMMRLRMPVTAIAMTLAAASMAGVPLLLGFISKEMMFESFLDAGTGWVVPVVVIGAAITSALTFAYSGRLILGAFSGRGERTITEAPTSFWIVPALAAVAGLGLGIVPFILDPLVDAAATAVIGQPAHAHLALWHGFTPALGVSALVIASGVLLIVFRNRVEKATENISIPISGLAVVDGTRFGIIRVGGVVGTWTGTRSPRLHLALPVVSLVVIAALGYIFVGELPAVIGDASRPMDWLLLALVAAGVLALLRVRTRISAVVVTGVIGFAMTLWYFTLGAADVAMTQLLVEILTVCVMVLMLRRLPAKIERQTWRKRVPAALLAVAAGVATTVAVWALTGRREMSDAAEYYLTEGYVTTGGPNIVNTILVDFRAFDTLGELTVLGIAGVAMAALLHSRHLTGTRSARIDTSSPLANAEKNAVFVGTITRILGPIIIVLSIVLLLRGHYEPGGGFISALVGGAGFALVYLAAPSDSAARVRWPYMALIGAGIVVGTGTGFLGYLEGSFLTPIDFDIFGYGLSSALIFDLGVYLGVIGIVLATFNLLGRRHRVSHDDDPEAPTGPVPVTESATTTGGSGR</sequence>
<reference evidence="17 18" key="1">
    <citation type="submission" date="2021-03" db="EMBL/GenBank/DDBJ databases">
        <title>Sequencing the genomes of 1000 actinobacteria strains.</title>
        <authorList>
            <person name="Klenk H.-P."/>
        </authorList>
    </citation>
    <scope>NUCLEOTIDE SEQUENCE [LARGE SCALE GENOMIC DNA]</scope>
    <source>
        <strain evidence="17 18">DSM 24221</strain>
    </source>
</reference>